<name>A0ABP9PIX9_9ACTN</name>
<dbReference type="PROSITE" id="PS51186">
    <property type="entry name" value="GNAT"/>
    <property type="match status" value="1"/>
</dbReference>
<feature type="domain" description="N-acetyltransferase" evidence="1">
    <location>
        <begin position="27"/>
        <end position="178"/>
    </location>
</feature>
<keyword evidence="3" id="KW-1185">Reference proteome</keyword>
<dbReference type="PANTHER" id="PTHR39173:SF1">
    <property type="entry name" value="ACETYLTRANSFERASE"/>
    <property type="match status" value="1"/>
</dbReference>
<dbReference type="InterPro" id="IPR000182">
    <property type="entry name" value="GNAT_dom"/>
</dbReference>
<sequence length="191" mass="20360">MTALALPDVRLHRAWAAALRDFGDEFPHGSGLDPADPPPLTEAGCAAFAAGRRAGEDAVRVPPGRVPCTHFWVVDPDVDDPEHLMVGFLAVRHALNAGLREEGGHVGYSVRPAARRRGHASRALALGLRHAAGLGLERVLLTCDEDNLGSRRTIEGAGGRLDDARDGRRWYWIEVPATASTGRRASAAAPS</sequence>
<comment type="caution">
    <text evidence="2">The sequence shown here is derived from an EMBL/GenBank/DDBJ whole genome shotgun (WGS) entry which is preliminary data.</text>
</comment>
<organism evidence="2 3">
    <name type="scientific">Nocardioides marinquilinus</name>
    <dbReference type="NCBI Taxonomy" id="1210400"/>
    <lineage>
        <taxon>Bacteria</taxon>
        <taxon>Bacillati</taxon>
        <taxon>Actinomycetota</taxon>
        <taxon>Actinomycetes</taxon>
        <taxon>Propionibacteriales</taxon>
        <taxon>Nocardioidaceae</taxon>
        <taxon>Nocardioides</taxon>
    </lineage>
</organism>
<dbReference type="EMBL" id="BAABKG010000002">
    <property type="protein sequence ID" value="GAA5147358.1"/>
    <property type="molecule type" value="Genomic_DNA"/>
</dbReference>
<accession>A0ABP9PIX9</accession>
<evidence type="ECO:0000313" key="3">
    <source>
        <dbReference type="Proteomes" id="UP001500221"/>
    </source>
</evidence>
<evidence type="ECO:0000259" key="1">
    <source>
        <dbReference type="PROSITE" id="PS51186"/>
    </source>
</evidence>
<evidence type="ECO:0000313" key="2">
    <source>
        <dbReference type="EMBL" id="GAA5147358.1"/>
    </source>
</evidence>
<dbReference type="SUPFAM" id="SSF55729">
    <property type="entry name" value="Acyl-CoA N-acyltransferases (Nat)"/>
    <property type="match status" value="1"/>
</dbReference>
<proteinExistence type="predicted"/>
<dbReference type="InterPro" id="IPR016181">
    <property type="entry name" value="Acyl_CoA_acyltransferase"/>
</dbReference>
<dbReference type="Proteomes" id="UP001500221">
    <property type="component" value="Unassembled WGS sequence"/>
</dbReference>
<dbReference type="Gene3D" id="3.40.630.30">
    <property type="match status" value="1"/>
</dbReference>
<dbReference type="RefSeq" id="WP_345457652.1">
    <property type="nucleotide sequence ID" value="NZ_BAABKG010000002.1"/>
</dbReference>
<protein>
    <submittedName>
        <fullName evidence="2">GNAT family N-acetyltransferase</fullName>
    </submittedName>
</protein>
<gene>
    <name evidence="2" type="ORF">GCM10023340_19680</name>
</gene>
<dbReference type="CDD" id="cd04301">
    <property type="entry name" value="NAT_SF"/>
    <property type="match status" value="1"/>
</dbReference>
<dbReference type="PANTHER" id="PTHR39173">
    <property type="entry name" value="ACETYLTRANSFERASE"/>
    <property type="match status" value="1"/>
</dbReference>
<dbReference type="Pfam" id="PF13302">
    <property type="entry name" value="Acetyltransf_3"/>
    <property type="match status" value="1"/>
</dbReference>
<reference evidence="3" key="1">
    <citation type="journal article" date="2019" name="Int. J. Syst. Evol. Microbiol.">
        <title>The Global Catalogue of Microorganisms (GCM) 10K type strain sequencing project: providing services to taxonomists for standard genome sequencing and annotation.</title>
        <authorList>
            <consortium name="The Broad Institute Genomics Platform"/>
            <consortium name="The Broad Institute Genome Sequencing Center for Infectious Disease"/>
            <person name="Wu L."/>
            <person name="Ma J."/>
        </authorList>
    </citation>
    <scope>NUCLEOTIDE SEQUENCE [LARGE SCALE GENOMIC DNA]</scope>
    <source>
        <strain evidence="3">JCM 18459</strain>
    </source>
</reference>